<dbReference type="InterPro" id="IPR011989">
    <property type="entry name" value="ARM-like"/>
</dbReference>
<evidence type="ECO:0000256" key="3">
    <source>
        <dbReference type="ARBA" id="ARBA00022942"/>
    </source>
</evidence>
<feature type="compositionally biased region" description="Polar residues" evidence="5">
    <location>
        <begin position="521"/>
        <end position="531"/>
    </location>
</feature>
<dbReference type="Proteomes" id="UP000001460">
    <property type="component" value="Unassembled WGS sequence"/>
</dbReference>
<organism evidence="8 9">
    <name type="scientific">Cryptosporidium muris (strain RN66)</name>
    <dbReference type="NCBI Taxonomy" id="441375"/>
    <lineage>
        <taxon>Eukaryota</taxon>
        <taxon>Sar</taxon>
        <taxon>Alveolata</taxon>
        <taxon>Apicomplexa</taxon>
        <taxon>Conoidasida</taxon>
        <taxon>Coccidia</taxon>
        <taxon>Eucoccidiorida</taxon>
        <taxon>Eimeriorina</taxon>
        <taxon>Cryptosporidiidae</taxon>
        <taxon>Cryptosporidium</taxon>
    </lineage>
</organism>
<dbReference type="PANTHER" id="PTHR10943:SF2">
    <property type="entry name" value="26S PROTEASOME NON-ATPASE REGULATORY SUBUNIT 1"/>
    <property type="match status" value="1"/>
</dbReference>
<dbReference type="GO" id="GO:0030234">
    <property type="term" value="F:enzyme regulator activity"/>
    <property type="evidence" value="ECO:0007669"/>
    <property type="project" value="UniProtKB-UniRule"/>
</dbReference>
<dbReference type="STRING" id="441375.B6AK43"/>
<dbReference type="RefSeq" id="XP_002142933.1">
    <property type="nucleotide sequence ID" value="XM_002142897.1"/>
</dbReference>
<keyword evidence="9" id="KW-1185">Reference proteome</keyword>
<dbReference type="GO" id="GO:0005634">
    <property type="term" value="C:nucleus"/>
    <property type="evidence" value="ECO:0007669"/>
    <property type="project" value="TreeGrafter"/>
</dbReference>
<dbReference type="AlphaFoldDB" id="B6AK43"/>
<feature type="domain" description="26S proteasome regulatory subunit RPN2 C-terminal" evidence="6">
    <location>
        <begin position="886"/>
        <end position="1061"/>
    </location>
</feature>
<dbReference type="Pfam" id="PF13646">
    <property type="entry name" value="HEAT_2"/>
    <property type="match status" value="1"/>
</dbReference>
<sequence length="1108" mass="123480">MVTLLEDSGTISLISRVSAMQNISSKLTSASVYLALLDEDAEELKLYALEQLNMIVDNYWYEIADCIGLIESCYEDESFSNRELAALLASKVYFHLEDYNEALKYLLNCTKLFDPSENNPYTQCMVVKCVDEFIRVCNDAYKKTESVDKSDKDKSNSNSNNLYYYNELDRVDLRLEEILSDFIKRCTANGSYIDAIGIAIEARRCDIMRSILDDVGDRCDSLVSIVEYFVESAHMIVSSNKFRLECYNILIEAIESYIGINKIGYYGDIINEKITKISELLPQYCECLYHTGNSQKLAFILHNLIKTKDYILMGYSIAFLLKDYGNQSLILKMLEEIKKLSSTDSLNEQNQPIDESINVNSNNNTANKSNILTLRSSIHSTPLNKLEYILRGDASINLTLQFLYLNNQPDLGLLDYIRSNSDQRSSIIHTALVISHALMQAGTTCDVFLRNNLEWLGKATHWSRFSTSASLGVIHMGHIEESFKVLSTCLPQTSYSGESISGDNATSSGPSHGEGIPGSSIGRTSNTSNSHGGPYSEGGAYYALGLIHANHFDNKIKEYLLNQLHNCQRNEVLQHGLCLGLGLLCMGSCDPEIYEELKSILYMDNAVAGEAAAYALGMVMLGSGSSKVISDLLSYAKDTQHEKIVRACSLAMGLVMYQKEEEANDLYFQLNSDNEHFIRYGSLYVLGLAYCGTGNEFALEKLLHSCVSELSDDNRRAAVFALGLVLCNRAHNIPQVFKLLCDSYNPHVRYAAALTLGMTCCGTGLQSALSILKNMTSDTTDFVRQAAYIGLGFVLMQLNNTLCDQTNAIRQQMIKACTDKHEHVTTRFGAILGVGLLDSGGRNVVASLFSRTGHIRSKSVVGLTLFSQFWYWFPLVHCISLVYYPTALIGITEDIKMPKNFKVKCNASIGMFDYPKPFSVAKNEDKKVVLTAVLSTANKKNKKMTTNTETEVNEVSAMTIDDETKNGNSTSAVSTTAMLVDINTDNKTDAINGDKDNTMKSLDTELVHDDTTILQNPCRVLPAQVKYIEYLPDSRYIPIFPKQMSGFILLKDTKPDEPEEFAEVTGETKDNTTKNNTESLQQEPSVVDEHVESTTTEQSPPQPFEWHG</sequence>
<evidence type="ECO:0000313" key="8">
    <source>
        <dbReference type="EMBL" id="EEA08584.1"/>
    </source>
</evidence>
<dbReference type="GO" id="GO:0043161">
    <property type="term" value="P:proteasome-mediated ubiquitin-dependent protein catabolic process"/>
    <property type="evidence" value="ECO:0007669"/>
    <property type="project" value="TreeGrafter"/>
</dbReference>
<dbReference type="Pfam" id="PF21505">
    <property type="entry name" value="RPN2_N"/>
    <property type="match status" value="1"/>
</dbReference>
<evidence type="ECO:0000256" key="5">
    <source>
        <dbReference type="SAM" id="MobiDB-lite"/>
    </source>
</evidence>
<keyword evidence="2" id="KW-0677">Repeat</keyword>
<evidence type="ECO:0000313" key="9">
    <source>
        <dbReference type="Proteomes" id="UP000001460"/>
    </source>
</evidence>
<dbReference type="InterPro" id="IPR002015">
    <property type="entry name" value="Proteasome/cyclosome_rpt"/>
</dbReference>
<feature type="region of interest" description="Disordered" evidence="5">
    <location>
        <begin position="497"/>
        <end position="532"/>
    </location>
</feature>
<evidence type="ECO:0000256" key="1">
    <source>
        <dbReference type="ARBA" id="ARBA00006308"/>
    </source>
</evidence>
<dbReference type="SUPFAM" id="SSF48371">
    <property type="entry name" value="ARM repeat"/>
    <property type="match status" value="1"/>
</dbReference>
<name>B6AK43_CRYMR</name>
<evidence type="ECO:0000256" key="2">
    <source>
        <dbReference type="ARBA" id="ARBA00022737"/>
    </source>
</evidence>
<evidence type="ECO:0000259" key="6">
    <source>
        <dbReference type="Pfam" id="PF18004"/>
    </source>
</evidence>
<dbReference type="PIRSF" id="PIRSF015947">
    <property type="entry name" value="26S_Psome_Rpn2"/>
    <property type="match status" value="1"/>
</dbReference>
<dbReference type="OMA" id="IMFGRQE"/>
<feature type="compositionally biased region" description="Polar residues" evidence="5">
    <location>
        <begin position="497"/>
        <end position="510"/>
    </location>
</feature>
<dbReference type="EMBL" id="DS989744">
    <property type="protein sequence ID" value="EEA08584.1"/>
    <property type="molecule type" value="Genomic_DNA"/>
</dbReference>
<gene>
    <name evidence="8" type="ORF">CMU_022160</name>
</gene>
<dbReference type="Pfam" id="PF01851">
    <property type="entry name" value="PC_rep"/>
    <property type="match status" value="3"/>
</dbReference>
<dbReference type="GeneID" id="6998069"/>
<dbReference type="GO" id="GO:0034515">
    <property type="term" value="C:proteasome storage granule"/>
    <property type="evidence" value="ECO:0007669"/>
    <property type="project" value="TreeGrafter"/>
</dbReference>
<dbReference type="InterPro" id="IPR048570">
    <property type="entry name" value="PSMD1_RPN2_N"/>
</dbReference>
<dbReference type="InterPro" id="IPR016024">
    <property type="entry name" value="ARM-type_fold"/>
</dbReference>
<feature type="domain" description="26S proteasome non-ATPase regulatory subunit 1/RPN2 N-terminal" evidence="7">
    <location>
        <begin position="28"/>
        <end position="407"/>
    </location>
</feature>
<reference evidence="8" key="1">
    <citation type="submission" date="2008-06" db="EMBL/GenBank/DDBJ databases">
        <authorList>
            <person name="Lorenzi H."/>
            <person name="Inman J."/>
            <person name="Miller J."/>
            <person name="Schobel S."/>
            <person name="Amedeo P."/>
            <person name="Caler E.V."/>
            <person name="da Silva J."/>
        </authorList>
    </citation>
    <scope>NUCLEOTIDE SEQUENCE [LARGE SCALE GENOMIC DNA]</scope>
    <source>
        <strain evidence="8">RN66</strain>
    </source>
</reference>
<evidence type="ECO:0000259" key="7">
    <source>
        <dbReference type="Pfam" id="PF21505"/>
    </source>
</evidence>
<dbReference type="Gene3D" id="1.25.10.10">
    <property type="entry name" value="Leucine-rich Repeat Variant"/>
    <property type="match status" value="1"/>
</dbReference>
<keyword evidence="3 4" id="KW-0647">Proteasome</keyword>
<proteinExistence type="inferred from homology"/>
<dbReference type="VEuPathDB" id="CryptoDB:CMU_022160"/>
<accession>B6AK43</accession>
<dbReference type="GO" id="GO:0008540">
    <property type="term" value="C:proteasome regulatory particle, base subcomplex"/>
    <property type="evidence" value="ECO:0007669"/>
    <property type="project" value="UniProtKB-UniRule"/>
</dbReference>
<comment type="similarity">
    <text evidence="1 4">Belongs to the proteasome subunit S1 family.</text>
</comment>
<dbReference type="OrthoDB" id="261572at2759"/>
<dbReference type="eggNOG" id="KOG2062">
    <property type="taxonomic scope" value="Eukaryota"/>
</dbReference>
<feature type="region of interest" description="Disordered" evidence="5">
    <location>
        <begin position="1057"/>
        <end position="1108"/>
    </location>
</feature>
<dbReference type="PANTHER" id="PTHR10943">
    <property type="entry name" value="26S PROTEASOME NON-ATPASE REGULATORY SUBUNIT"/>
    <property type="match status" value="1"/>
</dbReference>
<dbReference type="GO" id="GO:0042176">
    <property type="term" value="P:regulation of protein catabolic process"/>
    <property type="evidence" value="ECO:0007669"/>
    <property type="project" value="UniProtKB-UniRule"/>
</dbReference>
<protein>
    <submittedName>
        <fullName evidence="8">Proteasome/cyclosome repeat family protein</fullName>
    </submittedName>
</protein>
<dbReference type="InterPro" id="IPR016642">
    <property type="entry name" value="26S_Psome_Rpn2"/>
</dbReference>
<evidence type="ECO:0000256" key="4">
    <source>
        <dbReference type="PIRNR" id="PIRNR015947"/>
    </source>
</evidence>
<dbReference type="InterPro" id="IPR040623">
    <property type="entry name" value="RPN2_C"/>
</dbReference>
<dbReference type="Pfam" id="PF18004">
    <property type="entry name" value="RPN2_C"/>
    <property type="match status" value="1"/>
</dbReference>